<keyword evidence="2" id="KW-1185">Reference proteome</keyword>
<dbReference type="Proteomes" id="UP000186609">
    <property type="component" value="Chromosome"/>
</dbReference>
<accession>A0A1P8K3A2</accession>
<evidence type="ECO:0000313" key="1">
    <source>
        <dbReference type="EMBL" id="APW40411.1"/>
    </source>
</evidence>
<proteinExistence type="predicted"/>
<gene>
    <name evidence="1" type="ORF">RD110_01765</name>
</gene>
<dbReference type="AlphaFoldDB" id="A0A1P8K3A2"/>
<dbReference type="EMBL" id="CP019236">
    <property type="protein sequence ID" value="APW40411.1"/>
    <property type="molecule type" value="Genomic_DNA"/>
</dbReference>
<name>A0A1P8K3A2_9BURK</name>
<protein>
    <submittedName>
        <fullName evidence="1">Uncharacterized protein</fullName>
    </submittedName>
</protein>
<dbReference type="RefSeq" id="WP_076204243.1">
    <property type="nucleotide sequence ID" value="NZ_CP019236.1"/>
</dbReference>
<organism evidence="1 2">
    <name type="scientific">Rhodoferax koreensis</name>
    <dbReference type="NCBI Taxonomy" id="1842727"/>
    <lineage>
        <taxon>Bacteria</taxon>
        <taxon>Pseudomonadati</taxon>
        <taxon>Pseudomonadota</taxon>
        <taxon>Betaproteobacteria</taxon>
        <taxon>Burkholderiales</taxon>
        <taxon>Comamonadaceae</taxon>
        <taxon>Rhodoferax</taxon>
    </lineage>
</organism>
<reference evidence="1 2" key="1">
    <citation type="submission" date="2017-01" db="EMBL/GenBank/DDBJ databases">
        <authorList>
            <person name="Mah S.A."/>
            <person name="Swanson W.J."/>
            <person name="Moy G.W."/>
            <person name="Vacquier V.D."/>
        </authorList>
    </citation>
    <scope>NUCLEOTIDE SEQUENCE [LARGE SCALE GENOMIC DNA]</scope>
    <source>
        <strain evidence="1 2">DCY110</strain>
    </source>
</reference>
<dbReference type="KEGG" id="rhy:RD110_01765"/>
<evidence type="ECO:0000313" key="2">
    <source>
        <dbReference type="Proteomes" id="UP000186609"/>
    </source>
</evidence>
<dbReference type="STRING" id="1842727.RD110_01765"/>
<dbReference type="OrthoDB" id="119229at2"/>
<sequence length="143" mass="16011">MAYDVAQLLAMNQTQLDDLFRESPAGDIPNGSAKGTAIIAPGTRYSESIADIINHFGWQGKVFDAEKGVLKNKVLAFGFEAIIARVYKDTSWLDGKECIVLDYSETSLVAHWIRDEIRLIGPGFYLGKVYWGKSRLIDFCLQF</sequence>